<reference evidence="3 4" key="1">
    <citation type="submission" date="2024-02" db="EMBL/GenBank/DDBJ databases">
        <title>de novo genome assembly of Solanum bulbocastanum strain 11H21.</title>
        <authorList>
            <person name="Hosaka A.J."/>
        </authorList>
    </citation>
    <scope>NUCLEOTIDE SEQUENCE [LARGE SCALE GENOMIC DNA]</scope>
    <source>
        <tissue evidence="3">Young leaves</tissue>
    </source>
</reference>
<feature type="transmembrane region" description="Helical" evidence="2">
    <location>
        <begin position="41"/>
        <end position="66"/>
    </location>
</feature>
<feature type="transmembrane region" description="Helical" evidence="2">
    <location>
        <begin position="186"/>
        <end position="206"/>
    </location>
</feature>
<evidence type="ECO:0000256" key="1">
    <source>
        <dbReference type="SAM" id="MobiDB-lite"/>
    </source>
</evidence>
<sequence>MEVPVGFLAKLWSIISFLPFFFLLFLLGLLKGLVICPIVTVIILVGNSAVVIGLWPAHFIWTYYCVAKSKRLGWVLKIALLVSLPVPLILWPIVAIIGSLLGGIGYGFFAPLIATFDAIGESITCKIYHCFTDGCISTLKRSCTVVRDFTDFCFHSYFSYMDELSEEIYPDEKPIEVKLSKLPGCILVSLLAIPVDVPLITALALWKSPVMLFRGWKRLLEDLIGREGPFLEMVCVPFAGLAIFLWPLAVVGSVVASFFSSFALALYSGVVVHQEDSFRMGLAYILAAVSIFDEYTNDLLDMREGSCFMRPKYRRNMSSSGGLDSKKSIEQRNEKEKEGSRSLKLVSHGSRTLKQAIQQYTPMQVWGWLFKSCEVNGRILLREGFIDVKDIEQCIVKGDCKKLGIKLPAWSILQCLLASAKSDSQGLLISDEVELTKSNWPKDKVFEWFLAPLLVIKEQIKTLQLGEDEEISLRKLIMCYKNERPEEWDNTGFPSTDTVRRAQLQAVIRRQVYIYEMLYELVTFWNHNIITFASALPWKNLLQGIVGSFSRVPTFRRRFKNLVKVLYLEAIQTGLIAETDGGSSKAGNRNRHQRVKGDKKNTDDDGEQNEQSSQDGDSIV</sequence>
<comment type="caution">
    <text evidence="3">The sequence shown here is derived from an EMBL/GenBank/DDBJ whole genome shotgun (WGS) entry which is preliminary data.</text>
</comment>
<dbReference type="PANTHER" id="PTHR31133">
    <property type="entry name" value="MEMBRANE PROTEIN"/>
    <property type="match status" value="1"/>
</dbReference>
<accession>A0AAN8Y9X1</accession>
<organism evidence="3 4">
    <name type="scientific">Solanum bulbocastanum</name>
    <name type="common">Wild potato</name>
    <dbReference type="NCBI Taxonomy" id="147425"/>
    <lineage>
        <taxon>Eukaryota</taxon>
        <taxon>Viridiplantae</taxon>
        <taxon>Streptophyta</taxon>
        <taxon>Embryophyta</taxon>
        <taxon>Tracheophyta</taxon>
        <taxon>Spermatophyta</taxon>
        <taxon>Magnoliopsida</taxon>
        <taxon>eudicotyledons</taxon>
        <taxon>Gunneridae</taxon>
        <taxon>Pentapetalae</taxon>
        <taxon>asterids</taxon>
        <taxon>lamiids</taxon>
        <taxon>Solanales</taxon>
        <taxon>Solanaceae</taxon>
        <taxon>Solanoideae</taxon>
        <taxon>Solaneae</taxon>
        <taxon>Solanum</taxon>
    </lineage>
</organism>
<proteinExistence type="predicted"/>
<dbReference type="EMBL" id="JBANQN010000007">
    <property type="protein sequence ID" value="KAK6784752.1"/>
    <property type="molecule type" value="Genomic_DNA"/>
</dbReference>
<feature type="compositionally biased region" description="Basic and acidic residues" evidence="1">
    <location>
        <begin position="324"/>
        <end position="341"/>
    </location>
</feature>
<feature type="compositionally biased region" description="Polar residues" evidence="1">
    <location>
        <begin position="609"/>
        <end position="620"/>
    </location>
</feature>
<feature type="region of interest" description="Disordered" evidence="1">
    <location>
        <begin position="579"/>
        <end position="620"/>
    </location>
</feature>
<evidence type="ECO:0000256" key="2">
    <source>
        <dbReference type="SAM" id="Phobius"/>
    </source>
</evidence>
<keyword evidence="4" id="KW-1185">Reference proteome</keyword>
<dbReference type="InterPro" id="IPR040229">
    <property type="entry name" value="At3g27390-like"/>
</dbReference>
<dbReference type="PANTHER" id="PTHR31133:SF2">
    <property type="entry name" value="EXPRESSED PROTEIN"/>
    <property type="match status" value="1"/>
</dbReference>
<keyword evidence="2" id="KW-1133">Transmembrane helix</keyword>
<feature type="transmembrane region" description="Helical" evidence="2">
    <location>
        <begin position="78"/>
        <end position="101"/>
    </location>
</feature>
<protein>
    <recommendedName>
        <fullName evidence="5">Transmembrane protein</fullName>
    </recommendedName>
</protein>
<dbReference type="AlphaFoldDB" id="A0AAN8Y9X1"/>
<evidence type="ECO:0000313" key="3">
    <source>
        <dbReference type="EMBL" id="KAK6784752.1"/>
    </source>
</evidence>
<feature type="transmembrane region" description="Helical" evidence="2">
    <location>
        <begin position="12"/>
        <end position="35"/>
    </location>
</feature>
<gene>
    <name evidence="3" type="ORF">RDI58_018207</name>
</gene>
<keyword evidence="2" id="KW-0472">Membrane</keyword>
<feature type="transmembrane region" description="Helical" evidence="2">
    <location>
        <begin position="254"/>
        <end position="272"/>
    </location>
</feature>
<feature type="transmembrane region" description="Helical" evidence="2">
    <location>
        <begin position="227"/>
        <end position="248"/>
    </location>
</feature>
<evidence type="ECO:0008006" key="5">
    <source>
        <dbReference type="Google" id="ProtNLM"/>
    </source>
</evidence>
<name>A0AAN8Y9X1_SOLBU</name>
<feature type="region of interest" description="Disordered" evidence="1">
    <location>
        <begin position="317"/>
        <end position="342"/>
    </location>
</feature>
<dbReference type="Proteomes" id="UP001371456">
    <property type="component" value="Unassembled WGS sequence"/>
</dbReference>
<evidence type="ECO:0000313" key="4">
    <source>
        <dbReference type="Proteomes" id="UP001371456"/>
    </source>
</evidence>
<keyword evidence="2" id="KW-0812">Transmembrane</keyword>
<dbReference type="GO" id="GO:0010228">
    <property type="term" value="P:vegetative to reproductive phase transition of meristem"/>
    <property type="evidence" value="ECO:0007669"/>
    <property type="project" value="TreeGrafter"/>
</dbReference>